<dbReference type="KEGG" id="thu:AC731_015465"/>
<evidence type="ECO:0000313" key="2">
    <source>
        <dbReference type="EMBL" id="AMO38212.1"/>
    </source>
</evidence>
<sequence>MKITTASLLALVLGALLVSAPASAESLGCPDLSAATQVAACPTDEELRYTYLGFCSDNARLYGRDVMTCATFENYREVKNTARWESADGRFDGYLSCNMAPDAIRASPAKRMHVERKGSLTRLMCDYDNDHRLVHRTKAACKIEVEDCTSGECRAACE</sequence>
<dbReference type="AlphaFoldDB" id="A0A127K8F1"/>
<reference evidence="3" key="1">
    <citation type="submission" date="2016-03" db="EMBL/GenBank/DDBJ databases">
        <authorList>
            <person name="Ma C."/>
            <person name="Zhou S."/>
            <person name="Yang G."/>
        </authorList>
    </citation>
    <scope>NUCLEOTIDE SEQUENCE [LARGE SCALE GENOMIC DNA]</scope>
    <source>
        <strain evidence="3">SgZ-1</strain>
    </source>
</reference>
<gene>
    <name evidence="2" type="ORF">AC731_015465</name>
</gene>
<organism evidence="2 3">
    <name type="scientific">Thauera humireducens</name>
    <dbReference type="NCBI Taxonomy" id="1134435"/>
    <lineage>
        <taxon>Bacteria</taxon>
        <taxon>Pseudomonadati</taxon>
        <taxon>Pseudomonadota</taxon>
        <taxon>Betaproteobacteria</taxon>
        <taxon>Rhodocyclales</taxon>
        <taxon>Zoogloeaceae</taxon>
        <taxon>Thauera</taxon>
    </lineage>
</organism>
<protein>
    <submittedName>
        <fullName evidence="2">Uncharacterized protein</fullName>
    </submittedName>
</protein>
<dbReference type="Proteomes" id="UP000036902">
    <property type="component" value="Chromosome"/>
</dbReference>
<dbReference type="RefSeq" id="WP_048707341.1">
    <property type="nucleotide sequence ID" value="NZ_CP014646.1"/>
</dbReference>
<evidence type="ECO:0000313" key="3">
    <source>
        <dbReference type="Proteomes" id="UP000036902"/>
    </source>
</evidence>
<proteinExistence type="predicted"/>
<keyword evidence="1" id="KW-0732">Signal</keyword>
<name>A0A127K8F1_9RHOO</name>
<feature type="signal peptide" evidence="1">
    <location>
        <begin position="1"/>
        <end position="24"/>
    </location>
</feature>
<accession>A0A127K8F1</accession>
<keyword evidence="3" id="KW-1185">Reference proteome</keyword>
<evidence type="ECO:0000256" key="1">
    <source>
        <dbReference type="SAM" id="SignalP"/>
    </source>
</evidence>
<dbReference type="EMBL" id="CP014646">
    <property type="protein sequence ID" value="AMO38212.1"/>
    <property type="molecule type" value="Genomic_DNA"/>
</dbReference>
<feature type="chain" id="PRO_5007798021" evidence="1">
    <location>
        <begin position="25"/>
        <end position="158"/>
    </location>
</feature>